<dbReference type="STRING" id="1050202.GCA_000384035_02321"/>
<dbReference type="InParanoid" id="A0A2T0GU24"/>
<dbReference type="Proteomes" id="UP000239352">
    <property type="component" value="Unassembled WGS sequence"/>
</dbReference>
<comment type="caution">
    <text evidence="2">The sequence shown here is derived from an EMBL/GenBank/DDBJ whole genome shotgun (WGS) entry which is preliminary data.</text>
</comment>
<dbReference type="Pfam" id="PF21645">
    <property type="entry name" value="FakA-like_M"/>
    <property type="match status" value="1"/>
</dbReference>
<keyword evidence="2" id="KW-0808">Transferase</keyword>
<dbReference type="PROSITE" id="PS51480">
    <property type="entry name" value="DHAL"/>
    <property type="match status" value="1"/>
</dbReference>
<dbReference type="RefSeq" id="WP_146134814.1">
    <property type="nucleotide sequence ID" value="NZ_PVSR01000028.1"/>
</dbReference>
<dbReference type="Gene3D" id="1.25.40.340">
    <property type="match status" value="1"/>
</dbReference>
<feature type="non-terminal residue" evidence="2">
    <location>
        <position position="320"/>
    </location>
</feature>
<evidence type="ECO:0000313" key="2">
    <source>
        <dbReference type="EMBL" id="PRW62602.1"/>
    </source>
</evidence>
<keyword evidence="3" id="KW-1185">Reference proteome</keyword>
<dbReference type="EMBL" id="PVSR01000028">
    <property type="protein sequence ID" value="PRW62602.1"/>
    <property type="molecule type" value="Genomic_DNA"/>
</dbReference>
<keyword evidence="2" id="KW-0418">Kinase</keyword>
<dbReference type="PANTHER" id="PTHR33434:SF4">
    <property type="entry name" value="PHOSPHATASE PROTEIN"/>
    <property type="match status" value="1"/>
</dbReference>
<protein>
    <submittedName>
        <fullName evidence="2">Dihydroxyacetone kinase</fullName>
    </submittedName>
</protein>
<dbReference type="GO" id="GO:0004371">
    <property type="term" value="F:glycerone kinase activity"/>
    <property type="evidence" value="ECO:0007669"/>
    <property type="project" value="InterPro"/>
</dbReference>
<dbReference type="SMART" id="SM01120">
    <property type="entry name" value="Dak2"/>
    <property type="match status" value="1"/>
</dbReference>
<dbReference type="InterPro" id="IPR050270">
    <property type="entry name" value="DegV_domain_contain"/>
</dbReference>
<sequence>MLHALDGSAVRRWGEVSVLALTANRAALDRINVFPVADNDTGTNLVRTLRSAVLRLERNPAGDPESALSVFAEGALHGAVGNSGLLLAQMLRGFALGARERPVVNGRCFRSALERGHELAAASVAEPVEGSMLTVLRAAVDACEDGTELSAAVHAATTAAITALRRTPEQRPELAAAGVVDAGGRGLLLVLDALHAVVRDGGRLVPEVPDPGDAVVPAAHGHDSAYSYEVMYLLSEVRATAGELRERLGRIGDCVSVADTGESTGVGSSADLWAVHVHCDDVGAAIEIGVELGRPHGIRVTRFADQPAAGNTGNGDGRQA</sequence>
<gene>
    <name evidence="2" type="ORF">CEP50_14390</name>
</gene>
<dbReference type="GO" id="GO:0006071">
    <property type="term" value="P:glycerol metabolic process"/>
    <property type="evidence" value="ECO:0007669"/>
    <property type="project" value="InterPro"/>
</dbReference>
<dbReference type="AlphaFoldDB" id="A0A2T0GU24"/>
<dbReference type="SUPFAM" id="SSF101473">
    <property type="entry name" value="DhaL-like"/>
    <property type="match status" value="1"/>
</dbReference>
<dbReference type="InterPro" id="IPR004007">
    <property type="entry name" value="DhaL_dom"/>
</dbReference>
<dbReference type="Pfam" id="PF02734">
    <property type="entry name" value="Dak2"/>
    <property type="match status" value="1"/>
</dbReference>
<evidence type="ECO:0000259" key="1">
    <source>
        <dbReference type="PROSITE" id="PS51480"/>
    </source>
</evidence>
<accession>A0A2T0GU24</accession>
<reference evidence="2 3" key="1">
    <citation type="submission" date="2018-03" db="EMBL/GenBank/DDBJ databases">
        <title>Actinopolyspora mortivallis from Sahara, screening for active biomolecules.</title>
        <authorList>
            <person name="Selama O."/>
            <person name="Wellington E.M.H."/>
            <person name="Hacene H."/>
        </authorList>
    </citation>
    <scope>NUCLEOTIDE SEQUENCE [LARGE SCALE GENOMIC DNA]</scope>
    <source>
        <strain evidence="2 3">M5A</strain>
    </source>
</reference>
<evidence type="ECO:0000313" key="3">
    <source>
        <dbReference type="Proteomes" id="UP000239352"/>
    </source>
</evidence>
<dbReference type="InterPro" id="IPR036117">
    <property type="entry name" value="DhaL_dom_sf"/>
</dbReference>
<name>A0A2T0GU24_ACTMO</name>
<dbReference type="PANTHER" id="PTHR33434">
    <property type="entry name" value="DEGV DOMAIN-CONTAINING PROTEIN DR_1986-RELATED"/>
    <property type="match status" value="1"/>
</dbReference>
<feature type="domain" description="DhaL" evidence="1">
    <location>
        <begin position="8"/>
        <end position="196"/>
    </location>
</feature>
<proteinExistence type="predicted"/>
<organism evidence="2 3">
    <name type="scientific">Actinopolyspora mortivallis</name>
    <dbReference type="NCBI Taxonomy" id="33906"/>
    <lineage>
        <taxon>Bacteria</taxon>
        <taxon>Bacillati</taxon>
        <taxon>Actinomycetota</taxon>
        <taxon>Actinomycetes</taxon>
        <taxon>Actinopolysporales</taxon>
        <taxon>Actinopolysporaceae</taxon>
        <taxon>Actinopolyspora</taxon>
    </lineage>
</organism>
<dbReference type="InterPro" id="IPR048394">
    <property type="entry name" value="FakA-like_M"/>
</dbReference>